<dbReference type="AlphaFoldDB" id="A0A1H7QWF9"/>
<accession>A0A1H7QWF9</accession>
<feature type="signal peptide" evidence="1">
    <location>
        <begin position="1"/>
        <end position="26"/>
    </location>
</feature>
<gene>
    <name evidence="2" type="ORF">SAMN05444583_11064</name>
</gene>
<evidence type="ECO:0000313" key="2">
    <source>
        <dbReference type="EMBL" id="SEL52331.1"/>
    </source>
</evidence>
<dbReference type="Proteomes" id="UP000198677">
    <property type="component" value="Unassembled WGS sequence"/>
</dbReference>
<keyword evidence="1" id="KW-0732">Signal</keyword>
<dbReference type="RefSeq" id="WP_072753221.1">
    <property type="nucleotide sequence ID" value="NZ_FOAW01000010.1"/>
</dbReference>
<evidence type="ECO:0000256" key="1">
    <source>
        <dbReference type="SAM" id="SignalP"/>
    </source>
</evidence>
<sequence length="120" mass="12399">MNRTLLAGSGALAIGLATLLAPSASAEPDRGQGGPESHPCSDHFVVPLDPQAWTTDKMVVISPYGTDRISCGSWHGFFYASQTDPQGKVHALQNPLAAIGLFGSGSGAGYGGGKVYVWQP</sequence>
<protein>
    <submittedName>
        <fullName evidence="2">Uncharacterized protein</fullName>
    </submittedName>
</protein>
<reference evidence="3" key="1">
    <citation type="submission" date="2016-10" db="EMBL/GenBank/DDBJ databases">
        <authorList>
            <person name="Varghese N."/>
            <person name="Submissions S."/>
        </authorList>
    </citation>
    <scope>NUCLEOTIDE SEQUENCE [LARGE SCALE GENOMIC DNA]</scope>
    <source>
        <strain evidence="3">DSM 44675</strain>
    </source>
</reference>
<feature type="chain" id="PRO_5011519711" evidence="1">
    <location>
        <begin position="27"/>
        <end position="120"/>
    </location>
</feature>
<proteinExistence type="predicted"/>
<name>A0A1H7QWF9_9NOCA</name>
<dbReference type="EMBL" id="FOAW01000010">
    <property type="protein sequence ID" value="SEL52331.1"/>
    <property type="molecule type" value="Genomic_DNA"/>
</dbReference>
<evidence type="ECO:0000313" key="3">
    <source>
        <dbReference type="Proteomes" id="UP000198677"/>
    </source>
</evidence>
<organism evidence="2 3">
    <name type="scientific">Rhodococcus maanshanensis</name>
    <dbReference type="NCBI Taxonomy" id="183556"/>
    <lineage>
        <taxon>Bacteria</taxon>
        <taxon>Bacillati</taxon>
        <taxon>Actinomycetota</taxon>
        <taxon>Actinomycetes</taxon>
        <taxon>Mycobacteriales</taxon>
        <taxon>Nocardiaceae</taxon>
        <taxon>Rhodococcus</taxon>
    </lineage>
</organism>
<keyword evidence="3" id="KW-1185">Reference proteome</keyword>